<keyword evidence="7" id="KW-0540">Nuclease</keyword>
<dbReference type="InterPro" id="IPR013022">
    <property type="entry name" value="Xyl_isomerase-like_TIM-brl"/>
</dbReference>
<dbReference type="PROSITE" id="PS00731">
    <property type="entry name" value="AP_NUCLEASE_F2_3"/>
    <property type="match status" value="1"/>
</dbReference>
<dbReference type="KEGG" id="nev:NTE_01963"/>
<keyword evidence="2 7" id="KW-0479">Metal-binding</keyword>
<comment type="similarity">
    <text evidence="1 7">Belongs to the AP endonuclease 2 family.</text>
</comment>
<feature type="binding site" evidence="7">
    <location>
        <position position="223"/>
    </location>
    <ligand>
        <name>Zn(2+)</name>
        <dbReference type="ChEBI" id="CHEBI:29105"/>
        <label>2</label>
    </ligand>
</feature>
<dbReference type="STRING" id="1459636.NTE_01963"/>
<dbReference type="PANTHER" id="PTHR21445:SF0">
    <property type="entry name" value="APURINIC-APYRIMIDINIC ENDONUCLEASE"/>
    <property type="match status" value="1"/>
</dbReference>
<dbReference type="FunFam" id="3.20.20.150:FF:000001">
    <property type="entry name" value="Probable endonuclease 4"/>
    <property type="match status" value="1"/>
</dbReference>
<evidence type="ECO:0000256" key="6">
    <source>
        <dbReference type="ARBA" id="ARBA00023204"/>
    </source>
</evidence>
<sequence length="289" mass="30632">MQMNGGYKVGFHVSIAGGISNSVDNAKGIGCSAFQIFSRNPRGWAAKPLAPNDVAAFRNKMAASGIDRTSTVVHMPYLPNLSGPSGEMYTKSVDTLAGEIQRAGELGIPYLVIHLGSHLGKGTEAGMGQLVNAITTARDKTKKKGEGVTVLLENNAGQKNSIGATFEELRTILDKLDGNDVGVCLDTCHAFASGYDLRTSEQVVKTLGAFDKSVGFKELKVVHLNDSKGALGSNLDRHEHIGLGNIGRAGIAAFLGHKAIAQLPIIMETPVDEKRDDAKNLKAFCELVS</sequence>
<feature type="binding site" evidence="7">
    <location>
        <position position="74"/>
    </location>
    <ligand>
        <name>Zn(2+)</name>
        <dbReference type="ChEBI" id="CHEBI:29105"/>
        <label>1</label>
    </ligand>
</feature>
<keyword evidence="6 7" id="KW-0234">DNA repair</keyword>
<dbReference type="Pfam" id="PF01261">
    <property type="entry name" value="AP_endonuc_2"/>
    <property type="match status" value="1"/>
</dbReference>
<evidence type="ECO:0000256" key="1">
    <source>
        <dbReference type="ARBA" id="ARBA00005340"/>
    </source>
</evidence>
<reference evidence="9 10" key="1">
    <citation type="journal article" date="2014" name="PLoS ONE">
        <title>Genome Sequence of Candidatus Nitrososphaera evergladensis from Group I.1b Enriched from Everglades Soil Reveals Novel Genomic Features of the Ammonia-Oxidizing Archaea.</title>
        <authorList>
            <person name="Zhalnina K.V."/>
            <person name="Dias R."/>
            <person name="Leonard M.T."/>
            <person name="Dorr de Quadros P."/>
            <person name="Camargo F.A."/>
            <person name="Drew J.C."/>
            <person name="Farmerie W.G."/>
            <person name="Daroub S.H."/>
            <person name="Triplett E.W."/>
        </authorList>
    </citation>
    <scope>NUCLEOTIDE SEQUENCE [LARGE SCALE GENOMIC DNA]</scope>
    <source>
        <strain evidence="9 10">SR1</strain>
    </source>
</reference>
<dbReference type="GO" id="GO:0003906">
    <property type="term" value="F:DNA-(apurinic or apyrimidinic site) endonuclease activity"/>
    <property type="evidence" value="ECO:0007669"/>
    <property type="project" value="TreeGrafter"/>
</dbReference>
<keyword evidence="7 9" id="KW-0255">Endonuclease</keyword>
<feature type="domain" description="Xylose isomerase-like TIM barrel" evidence="8">
    <location>
        <begin position="23"/>
        <end position="276"/>
    </location>
</feature>
<dbReference type="HOGENOM" id="CLU_025885_0_1_2"/>
<dbReference type="eggNOG" id="arCOG01894">
    <property type="taxonomic scope" value="Archaea"/>
</dbReference>
<keyword evidence="5 7" id="KW-0862">Zinc</keyword>
<dbReference type="InterPro" id="IPR036237">
    <property type="entry name" value="Xyl_isomerase-like_sf"/>
</dbReference>
<evidence type="ECO:0000256" key="7">
    <source>
        <dbReference type="HAMAP-Rule" id="MF_00152"/>
    </source>
</evidence>
<dbReference type="AlphaFoldDB" id="A0A075MR41"/>
<dbReference type="GO" id="GO:0008833">
    <property type="term" value="F:deoxyribonuclease IV (phage-T4-induced) activity"/>
    <property type="evidence" value="ECO:0007669"/>
    <property type="project" value="UniProtKB-UniRule"/>
</dbReference>
<evidence type="ECO:0000256" key="2">
    <source>
        <dbReference type="ARBA" id="ARBA00022723"/>
    </source>
</evidence>
<evidence type="ECO:0000259" key="8">
    <source>
        <dbReference type="Pfam" id="PF01261"/>
    </source>
</evidence>
<dbReference type="InterPro" id="IPR018246">
    <property type="entry name" value="AP_endonuc_F2_Zn_BS"/>
</dbReference>
<keyword evidence="3 7" id="KW-0227">DNA damage</keyword>
<dbReference type="GO" id="GO:0006284">
    <property type="term" value="P:base-excision repair"/>
    <property type="evidence" value="ECO:0007669"/>
    <property type="project" value="TreeGrafter"/>
</dbReference>
<dbReference type="Proteomes" id="UP000028194">
    <property type="component" value="Chromosome"/>
</dbReference>
<dbReference type="InterPro" id="IPR001719">
    <property type="entry name" value="AP_endonuc_2"/>
</dbReference>
<dbReference type="HAMAP" id="MF_00152">
    <property type="entry name" value="Nfo"/>
    <property type="match status" value="1"/>
</dbReference>
<comment type="cofactor">
    <cofactor evidence="7">
        <name>Zn(2+)</name>
        <dbReference type="ChEBI" id="CHEBI:29105"/>
    </cofactor>
    <text evidence="7">Binds 3 Zn(2+) ions.</text>
</comment>
<dbReference type="Gene3D" id="3.20.20.150">
    <property type="entry name" value="Divalent-metal-dependent TIM barrel enzymes"/>
    <property type="match status" value="1"/>
</dbReference>
<dbReference type="SMART" id="SM00518">
    <property type="entry name" value="AP2Ec"/>
    <property type="match status" value="1"/>
</dbReference>
<comment type="function">
    <text evidence="7">Endonuclease IV plays a role in DNA repair. It cleaves phosphodiester bonds at apurinic or apyrimidinic (AP) sites, generating a 3'-hydroxyl group and a 5'-terminal sugar phosphate.</text>
</comment>
<dbReference type="PROSITE" id="PS51432">
    <property type="entry name" value="AP_NUCLEASE_F2_4"/>
    <property type="match status" value="1"/>
</dbReference>
<feature type="binding site" evidence="7">
    <location>
        <position position="238"/>
    </location>
    <ligand>
        <name>Zn(2+)</name>
        <dbReference type="ChEBI" id="CHEBI:29105"/>
        <label>3</label>
    </ligand>
</feature>
<dbReference type="GO" id="GO:0003677">
    <property type="term" value="F:DNA binding"/>
    <property type="evidence" value="ECO:0007669"/>
    <property type="project" value="InterPro"/>
</dbReference>
<accession>A0A075MR41</accession>
<dbReference type="CDD" id="cd00019">
    <property type="entry name" value="AP2Ec"/>
    <property type="match status" value="1"/>
</dbReference>
<dbReference type="GO" id="GO:0008270">
    <property type="term" value="F:zinc ion binding"/>
    <property type="evidence" value="ECO:0007669"/>
    <property type="project" value="UniProtKB-UniRule"/>
</dbReference>
<feature type="binding site" evidence="7">
    <location>
        <position position="268"/>
    </location>
    <ligand>
        <name>Zn(2+)</name>
        <dbReference type="ChEBI" id="CHEBI:29105"/>
        <label>2</label>
    </ligand>
</feature>
<protein>
    <recommendedName>
        <fullName evidence="7">Probable endonuclease 4</fullName>
        <ecNumber evidence="7">3.1.21.2</ecNumber>
    </recommendedName>
    <alternativeName>
        <fullName evidence="7">Endodeoxyribonuclease IV</fullName>
    </alternativeName>
    <alternativeName>
        <fullName evidence="7">Endonuclease IV</fullName>
    </alternativeName>
</protein>
<dbReference type="EC" id="3.1.21.2" evidence="7"/>
<feature type="binding site" evidence="7">
    <location>
        <position position="153"/>
    </location>
    <ligand>
        <name>Zn(2+)</name>
        <dbReference type="ChEBI" id="CHEBI:29105"/>
        <label>1</label>
    </ligand>
</feature>
<dbReference type="PROSITE" id="PS00730">
    <property type="entry name" value="AP_NUCLEASE_F2_2"/>
    <property type="match status" value="1"/>
</dbReference>
<feature type="binding site" evidence="7">
    <location>
        <position position="189"/>
    </location>
    <ligand>
        <name>Zn(2+)</name>
        <dbReference type="ChEBI" id="CHEBI:29105"/>
        <label>3</label>
    </ligand>
</feature>
<comment type="catalytic activity">
    <reaction evidence="7">
        <text>Endonucleolytic cleavage to 5'-phosphooligonucleotide end-products.</text>
        <dbReference type="EC" id="3.1.21.2"/>
    </reaction>
</comment>
<organism evidence="9 10">
    <name type="scientific">Candidatus Nitrososphaera evergladensis SR1</name>
    <dbReference type="NCBI Taxonomy" id="1459636"/>
    <lineage>
        <taxon>Archaea</taxon>
        <taxon>Nitrososphaerota</taxon>
        <taxon>Nitrososphaeria</taxon>
        <taxon>Nitrososphaerales</taxon>
        <taxon>Nitrososphaeraceae</taxon>
        <taxon>Nitrososphaera</taxon>
    </lineage>
</organism>
<evidence type="ECO:0000256" key="5">
    <source>
        <dbReference type="ARBA" id="ARBA00022833"/>
    </source>
</evidence>
<feature type="binding site" evidence="7">
    <location>
        <position position="153"/>
    </location>
    <ligand>
        <name>Zn(2+)</name>
        <dbReference type="ChEBI" id="CHEBI:29105"/>
        <label>2</label>
    </ligand>
</feature>
<feature type="binding site" evidence="7">
    <location>
        <position position="186"/>
    </location>
    <ligand>
        <name>Zn(2+)</name>
        <dbReference type="ChEBI" id="CHEBI:29105"/>
        <label>2</label>
    </ligand>
</feature>
<feature type="binding site" evidence="7">
    <location>
        <position position="114"/>
    </location>
    <ligand>
        <name>Zn(2+)</name>
        <dbReference type="ChEBI" id="CHEBI:29105"/>
        <label>1</label>
    </ligand>
</feature>
<dbReference type="GO" id="GO:0008081">
    <property type="term" value="F:phosphoric diester hydrolase activity"/>
    <property type="evidence" value="ECO:0007669"/>
    <property type="project" value="TreeGrafter"/>
</dbReference>
<dbReference type="SUPFAM" id="SSF51658">
    <property type="entry name" value="Xylose isomerase-like"/>
    <property type="match status" value="1"/>
</dbReference>
<dbReference type="EMBL" id="CP007174">
    <property type="protein sequence ID" value="AIF84021.1"/>
    <property type="molecule type" value="Genomic_DNA"/>
</dbReference>
<feature type="binding site" evidence="7">
    <location>
        <position position="236"/>
    </location>
    <ligand>
        <name>Zn(2+)</name>
        <dbReference type="ChEBI" id="CHEBI:29105"/>
        <label>3</label>
    </ligand>
</feature>
<dbReference type="PANTHER" id="PTHR21445">
    <property type="entry name" value="ENDONUCLEASE IV ENDODEOXYRIBONUCLEASE IV"/>
    <property type="match status" value="1"/>
</dbReference>
<gene>
    <name evidence="7" type="primary">nfo</name>
    <name evidence="9" type="ORF">NTE_01963</name>
</gene>
<evidence type="ECO:0000313" key="10">
    <source>
        <dbReference type="Proteomes" id="UP000028194"/>
    </source>
</evidence>
<proteinExistence type="inferred from homology"/>
<name>A0A075MR41_9ARCH</name>
<evidence type="ECO:0000256" key="4">
    <source>
        <dbReference type="ARBA" id="ARBA00022801"/>
    </source>
</evidence>
<keyword evidence="10" id="KW-1185">Reference proteome</keyword>
<dbReference type="NCBIfam" id="TIGR00587">
    <property type="entry name" value="nfo"/>
    <property type="match status" value="1"/>
</dbReference>
<keyword evidence="4 7" id="KW-0378">Hydrolase</keyword>
<evidence type="ECO:0000313" key="9">
    <source>
        <dbReference type="EMBL" id="AIF84021.1"/>
    </source>
</evidence>
<evidence type="ECO:0000256" key="3">
    <source>
        <dbReference type="ARBA" id="ARBA00022763"/>
    </source>
</evidence>